<keyword evidence="1" id="KW-0812">Transmembrane</keyword>
<name>A0A2M4D1A9_ANODA</name>
<evidence type="ECO:0000256" key="1">
    <source>
        <dbReference type="SAM" id="Phobius"/>
    </source>
</evidence>
<feature type="transmembrane region" description="Helical" evidence="1">
    <location>
        <begin position="6"/>
        <end position="23"/>
    </location>
</feature>
<dbReference type="AlphaFoldDB" id="A0A2M4D1A9"/>
<feature type="transmembrane region" description="Helical" evidence="1">
    <location>
        <begin position="35"/>
        <end position="60"/>
    </location>
</feature>
<keyword evidence="1" id="KW-1133">Transmembrane helix</keyword>
<dbReference type="EMBL" id="GGFL01007196">
    <property type="protein sequence ID" value="MBW71374.1"/>
    <property type="molecule type" value="Transcribed_RNA"/>
</dbReference>
<sequence length="66" mass="7860">MCLSVVFVDRVFVLVVSSFTYFIKCFAGHTSRPFFFIIIVKVMFFVLFSAFCSLSISYFYQQQFYF</sequence>
<protein>
    <submittedName>
        <fullName evidence="2">Uncharacterized protein</fullName>
    </submittedName>
</protein>
<keyword evidence="1" id="KW-0472">Membrane</keyword>
<accession>A0A2M4D1A9</accession>
<proteinExistence type="predicted"/>
<organism evidence="2">
    <name type="scientific">Anopheles darlingi</name>
    <name type="common">Mosquito</name>
    <dbReference type="NCBI Taxonomy" id="43151"/>
    <lineage>
        <taxon>Eukaryota</taxon>
        <taxon>Metazoa</taxon>
        <taxon>Ecdysozoa</taxon>
        <taxon>Arthropoda</taxon>
        <taxon>Hexapoda</taxon>
        <taxon>Insecta</taxon>
        <taxon>Pterygota</taxon>
        <taxon>Neoptera</taxon>
        <taxon>Endopterygota</taxon>
        <taxon>Diptera</taxon>
        <taxon>Nematocera</taxon>
        <taxon>Culicoidea</taxon>
        <taxon>Culicidae</taxon>
        <taxon>Anophelinae</taxon>
        <taxon>Anopheles</taxon>
    </lineage>
</organism>
<reference evidence="2" key="1">
    <citation type="submission" date="2018-01" db="EMBL/GenBank/DDBJ databases">
        <title>An insight into the sialome of Amazonian anophelines.</title>
        <authorList>
            <person name="Ribeiro J.M."/>
            <person name="Scarpassa V."/>
            <person name="Calvo E."/>
        </authorList>
    </citation>
    <scope>NUCLEOTIDE SEQUENCE</scope>
</reference>
<evidence type="ECO:0000313" key="2">
    <source>
        <dbReference type="EMBL" id="MBW71374.1"/>
    </source>
</evidence>